<dbReference type="AlphaFoldDB" id="I9P4K9"/>
<dbReference type="PATRIC" id="fig|1195246.3.peg.678"/>
<dbReference type="EMBL" id="AKKU01000009">
    <property type="protein sequence ID" value="EIW89922.1"/>
    <property type="molecule type" value="Genomic_DNA"/>
</dbReference>
<dbReference type="SUPFAM" id="SSF53474">
    <property type="entry name" value="alpha/beta-Hydrolases"/>
    <property type="match status" value="1"/>
</dbReference>
<feature type="signal peptide" evidence="1">
    <location>
        <begin position="1"/>
        <end position="22"/>
    </location>
</feature>
<feature type="chain" id="PRO_5003723413" evidence="1">
    <location>
        <begin position="23"/>
        <end position="335"/>
    </location>
</feature>
<keyword evidence="3" id="KW-1185">Reference proteome</keyword>
<proteinExistence type="predicted"/>
<protein>
    <submittedName>
        <fullName evidence="2">Poly (3-hydroxybutyrate) depolymerase</fullName>
    </submittedName>
</protein>
<dbReference type="InterPro" id="IPR029058">
    <property type="entry name" value="AB_hydrolase_fold"/>
</dbReference>
<dbReference type="eggNOG" id="COG1506">
    <property type="taxonomic scope" value="Bacteria"/>
</dbReference>
<dbReference type="PANTHER" id="PTHR42972">
    <property type="entry name" value="TOL-PAL SYSTEM PROTEIN TOLB"/>
    <property type="match status" value="1"/>
</dbReference>
<reference evidence="2 3" key="1">
    <citation type="journal article" date="2012" name="J. Bacteriol.">
        <title>Genome Sequence of Pectin-Degrading Alishewanella agri, Isolated from Landfill Soil.</title>
        <authorList>
            <person name="Kim J."/>
            <person name="Jung J."/>
            <person name="Sung J.S."/>
            <person name="Chun J."/>
            <person name="Park W."/>
        </authorList>
    </citation>
    <scope>NUCLEOTIDE SEQUENCE [LARGE SCALE GENOMIC DNA]</scope>
    <source>
        <strain evidence="2 3">BL06</strain>
    </source>
</reference>
<dbReference type="Proteomes" id="UP000035062">
    <property type="component" value="Unassembled WGS sequence"/>
</dbReference>
<accession>I9P4K9</accession>
<keyword evidence="1" id="KW-0732">Signal</keyword>
<organism evidence="2 3">
    <name type="scientific">Alishewanella agri BL06</name>
    <dbReference type="NCBI Taxonomy" id="1195246"/>
    <lineage>
        <taxon>Bacteria</taxon>
        <taxon>Pseudomonadati</taxon>
        <taxon>Pseudomonadota</taxon>
        <taxon>Gammaproteobacteria</taxon>
        <taxon>Alteromonadales</taxon>
        <taxon>Alteromonadaceae</taxon>
        <taxon>Alishewanella</taxon>
    </lineage>
</organism>
<dbReference type="STRING" id="1195246.AGRI_03479"/>
<evidence type="ECO:0000313" key="2">
    <source>
        <dbReference type="EMBL" id="EIW89922.1"/>
    </source>
</evidence>
<sequence length="335" mass="35816">MFKTSLTLSSVIVAAMSGPLLAAETETSLPKLQLAPYLTVSGLSSGGYIAAQFHLAFANEVKGAAILAAGPVYCAKNDLMQALGNCMNQPTATPDLPAINQYLATQQAAGKLAPATALADSKVWLFSGSADATVLPQVSTALYQQYQQWIPKEALRFINDQPFAHHFPTKQAGFTACDKSESPFIASCNYDASGQLLSHLLGAIKPPASQASGQLVKLQQHQLAPAAAGQLAAEGYLYIPESCARGAACRLHISFHGCKQDVSQVGDAYIRHTGLNEYADTNQLVILYPQVEKSAMAPFNPNGCWDWWGYSGEHYATIDGPQLKAVKQLVEALRQ</sequence>
<dbReference type="RefSeq" id="WP_008983627.1">
    <property type="nucleotide sequence ID" value="NZ_AKKU01000009.1"/>
</dbReference>
<evidence type="ECO:0000256" key="1">
    <source>
        <dbReference type="SAM" id="SignalP"/>
    </source>
</evidence>
<dbReference type="PANTHER" id="PTHR42972:SF8">
    <property type="entry name" value="POLYHYDROXYBUTYRATE DEPOLYMERASE"/>
    <property type="match status" value="1"/>
</dbReference>
<comment type="caution">
    <text evidence="2">The sequence shown here is derived from an EMBL/GenBank/DDBJ whole genome shotgun (WGS) entry which is preliminary data.</text>
</comment>
<dbReference type="Gene3D" id="3.40.50.1820">
    <property type="entry name" value="alpha/beta hydrolase"/>
    <property type="match status" value="2"/>
</dbReference>
<evidence type="ECO:0000313" key="3">
    <source>
        <dbReference type="Proteomes" id="UP000035062"/>
    </source>
</evidence>
<gene>
    <name evidence="2" type="ORF">AGRI_03479</name>
</gene>
<name>I9P4K9_9ALTE</name>